<dbReference type="Gene3D" id="3.10.50.40">
    <property type="match status" value="1"/>
</dbReference>
<dbReference type="GO" id="GO:0003755">
    <property type="term" value="F:peptidyl-prolyl cis-trans isomerase activity"/>
    <property type="evidence" value="ECO:0007669"/>
    <property type="project" value="UniProtKB-UniRule"/>
</dbReference>
<name>A0A4S8PR49_9ACTN</name>
<dbReference type="PANTHER" id="PTHR43811:SF19">
    <property type="entry name" value="39 KDA FK506-BINDING NUCLEAR PROTEIN"/>
    <property type="match status" value="1"/>
</dbReference>
<dbReference type="SUPFAM" id="SSF54534">
    <property type="entry name" value="FKBP-like"/>
    <property type="match status" value="1"/>
</dbReference>
<dbReference type="RefSeq" id="WP_136537571.1">
    <property type="nucleotide sequence ID" value="NZ_STGY01000083.1"/>
</dbReference>
<dbReference type="Proteomes" id="UP000308760">
    <property type="component" value="Unassembled WGS sequence"/>
</dbReference>
<evidence type="ECO:0000256" key="5">
    <source>
        <dbReference type="PROSITE-ProRule" id="PRU00277"/>
    </source>
</evidence>
<keyword evidence="3 5" id="KW-0697">Rotamase</keyword>
<dbReference type="PANTHER" id="PTHR43811">
    <property type="entry name" value="FKBP-TYPE PEPTIDYL-PROLYL CIS-TRANS ISOMERASE FKPA"/>
    <property type="match status" value="1"/>
</dbReference>
<feature type="domain" description="PPIase FKBP-type" evidence="7">
    <location>
        <begin position="51"/>
        <end position="142"/>
    </location>
</feature>
<reference evidence="9" key="1">
    <citation type="submission" date="2019-04" db="EMBL/GenBank/DDBJ databases">
        <title>Nocardioides xinjiangensis sp. nov.</title>
        <authorList>
            <person name="Liu S."/>
        </authorList>
    </citation>
    <scope>NUCLEOTIDE SEQUENCE [LARGE SCALE GENOMIC DNA]</scope>
    <source>
        <strain evidence="9">18</strain>
    </source>
</reference>
<dbReference type="InterPro" id="IPR046357">
    <property type="entry name" value="PPIase_dom_sf"/>
</dbReference>
<keyword evidence="4 5" id="KW-0413">Isomerase</keyword>
<dbReference type="EMBL" id="STGY01000083">
    <property type="protein sequence ID" value="THV33690.1"/>
    <property type="molecule type" value="Genomic_DNA"/>
</dbReference>
<dbReference type="OrthoDB" id="25996at2"/>
<protein>
    <recommendedName>
        <fullName evidence="6">Peptidyl-prolyl cis-trans isomerase</fullName>
        <ecNumber evidence="6">5.2.1.8</ecNumber>
    </recommendedName>
</protein>
<evidence type="ECO:0000313" key="9">
    <source>
        <dbReference type="Proteomes" id="UP000308760"/>
    </source>
</evidence>
<evidence type="ECO:0000256" key="1">
    <source>
        <dbReference type="ARBA" id="ARBA00000971"/>
    </source>
</evidence>
<sequence length="145" mass="14766">MTAVEISEGCEVEVSTDTALKPAVKVPDCDPPAELFAQNVVDGEGTEAKAGDAVSVQYAGWSWSTGAGFDASWDRGAQPFDVTPLGSAPVIQGWNDGLLGAHVGDRRLLVIPPALGYGSAGAGGVIAPNETLVFVVDVLAVNGQS</sequence>
<organism evidence="8 9">
    <name type="scientific">Glycomyces buryatensis</name>
    <dbReference type="NCBI Taxonomy" id="2570927"/>
    <lineage>
        <taxon>Bacteria</taxon>
        <taxon>Bacillati</taxon>
        <taxon>Actinomycetota</taxon>
        <taxon>Actinomycetes</taxon>
        <taxon>Glycomycetales</taxon>
        <taxon>Glycomycetaceae</taxon>
        <taxon>Glycomyces</taxon>
    </lineage>
</organism>
<dbReference type="AlphaFoldDB" id="A0A4S8PR49"/>
<evidence type="ECO:0000256" key="2">
    <source>
        <dbReference type="ARBA" id="ARBA00006577"/>
    </source>
</evidence>
<evidence type="ECO:0000256" key="3">
    <source>
        <dbReference type="ARBA" id="ARBA00023110"/>
    </source>
</evidence>
<gene>
    <name evidence="8" type="ORF">FAB82_25150</name>
</gene>
<reference evidence="8 9" key="2">
    <citation type="submission" date="2019-05" db="EMBL/GenBank/DDBJ databases">
        <title>Glycomyces buryatensis sp. nov.</title>
        <authorList>
            <person name="Nikitina E."/>
        </authorList>
    </citation>
    <scope>NUCLEOTIDE SEQUENCE [LARGE SCALE GENOMIC DNA]</scope>
    <source>
        <strain evidence="8 9">18</strain>
    </source>
</reference>
<comment type="catalytic activity">
    <reaction evidence="1 5 6">
        <text>[protein]-peptidylproline (omega=180) = [protein]-peptidylproline (omega=0)</text>
        <dbReference type="Rhea" id="RHEA:16237"/>
        <dbReference type="Rhea" id="RHEA-COMP:10747"/>
        <dbReference type="Rhea" id="RHEA-COMP:10748"/>
        <dbReference type="ChEBI" id="CHEBI:83833"/>
        <dbReference type="ChEBI" id="CHEBI:83834"/>
        <dbReference type="EC" id="5.2.1.8"/>
    </reaction>
</comment>
<proteinExistence type="inferred from homology"/>
<comment type="caution">
    <text evidence="8">The sequence shown here is derived from an EMBL/GenBank/DDBJ whole genome shotgun (WGS) entry which is preliminary data.</text>
</comment>
<dbReference type="InterPro" id="IPR001179">
    <property type="entry name" value="PPIase_FKBP_dom"/>
</dbReference>
<evidence type="ECO:0000313" key="8">
    <source>
        <dbReference type="EMBL" id="THV33690.1"/>
    </source>
</evidence>
<dbReference type="Pfam" id="PF00254">
    <property type="entry name" value="FKBP_C"/>
    <property type="match status" value="1"/>
</dbReference>
<accession>A0A4S8PR49</accession>
<evidence type="ECO:0000256" key="4">
    <source>
        <dbReference type="ARBA" id="ARBA00023235"/>
    </source>
</evidence>
<comment type="similarity">
    <text evidence="2 6">Belongs to the FKBP-type PPIase family.</text>
</comment>
<evidence type="ECO:0000259" key="7">
    <source>
        <dbReference type="PROSITE" id="PS50059"/>
    </source>
</evidence>
<dbReference type="PROSITE" id="PS50059">
    <property type="entry name" value="FKBP_PPIASE"/>
    <property type="match status" value="1"/>
</dbReference>
<keyword evidence="9" id="KW-1185">Reference proteome</keyword>
<dbReference type="EC" id="5.2.1.8" evidence="6"/>
<evidence type="ECO:0000256" key="6">
    <source>
        <dbReference type="RuleBase" id="RU003915"/>
    </source>
</evidence>